<dbReference type="RefSeq" id="WP_078485078.1">
    <property type="nucleotide sequence ID" value="NZ_MPRL01000102.1"/>
</dbReference>
<comment type="caution">
    <text evidence="1">The sequence shown here is derived from an EMBL/GenBank/DDBJ whole genome shotgun (WGS) entry which is preliminary data.</text>
</comment>
<evidence type="ECO:0000313" key="2">
    <source>
        <dbReference type="Proteomes" id="UP000191110"/>
    </source>
</evidence>
<sequence>MAVSGRFDEFVEITRSQPAELFSSLAAFTLERGQRLNQNWFIHAAFEIAATEAGWPVAETFIKSWLNYYNKDARDQTNRYPKVDKEQDLKRLKMTQKGIQTVLASLSPYEKSILDQMTEVAGDTDSLFTLALKLLAGHPLTGFVNSFVALGIGLSLDQNSWSARNAFQQLTTFNTVDIDATKAVEIAEKLRGDWQNWKPPSPNEWRQSRVADPDLYRPIDMDEGLREFSAINQGNMMQAMGQSREDYLYRDFLPFACRFEPNTAVKKTRQLLADLLSRTGLPLRQLIFNGLEYAPLITPGLATNIIARMVDADMVNALPEREQDILRMFLFEYIAPCLTPSEQLNCLINPSFGSDCLLNVIPSLKQQLSGSILDVLQAAVEESDYAAAYGALVASRYGNTPITLELESLILHFREAKSSKLRAICFDLAIHNNLKVFRDAHVQSDWSAHDADTSTYEKWFGSFLLVKACANKELDFDEMLKRIKLEMWLPAANHVGEEVTKKLASRFLFLLNSAIGVTKNQILPAVDITLSTIETASYPILSLDELCRDYGRFPHHKAIKQMSRMADDFDMRQKCLHEISDTFFKRLEASDARLFVEHVTISDLRMIVEAEPMIMSQILEALKQASSTDSMWLKNFMFVVANLVSKDMPERAVTLFKQAINTQGFVTYALGDDLTLEHQAIWASAPSVPMSELWCQRLLSSINDEALCREVNAAERFGAEKFIKAFVEERANNSSTLDQAYAITVAGFSVQSLQFIDVIEDYLNDAGITGKAAIKAKVAHEVGAPQA</sequence>
<dbReference type="EMBL" id="MPRL01000102">
    <property type="protein sequence ID" value="OOZ38325.1"/>
    <property type="molecule type" value="Genomic_DNA"/>
</dbReference>
<protein>
    <submittedName>
        <fullName evidence="1">Uncharacterized protein</fullName>
    </submittedName>
</protein>
<proteinExistence type="predicted"/>
<dbReference type="AlphaFoldDB" id="A0A1T2KZQ5"/>
<reference evidence="1 2" key="1">
    <citation type="submission" date="2016-11" db="EMBL/GenBank/DDBJ databases">
        <title>Mixed transmission modes and dynamic genome evolution in an obligate animal-bacterial symbiosis.</title>
        <authorList>
            <person name="Russell S.L."/>
            <person name="Corbett-Detig R.B."/>
            <person name="Cavanaugh C.M."/>
        </authorList>
    </citation>
    <scope>NUCLEOTIDE SEQUENCE [LARGE SCALE GENOMIC DNA]</scope>
    <source>
        <strain evidence="1">Sveles-Q1</strain>
    </source>
</reference>
<dbReference type="OrthoDB" id="7210088at2"/>
<name>A0A1T2KZQ5_9GAMM</name>
<keyword evidence="2" id="KW-1185">Reference proteome</keyword>
<dbReference type="Proteomes" id="UP000191110">
    <property type="component" value="Unassembled WGS sequence"/>
</dbReference>
<organism evidence="1 2">
    <name type="scientific">Solemya pervernicosa gill symbiont</name>
    <dbReference type="NCBI Taxonomy" id="642797"/>
    <lineage>
        <taxon>Bacteria</taxon>
        <taxon>Pseudomonadati</taxon>
        <taxon>Pseudomonadota</taxon>
        <taxon>Gammaproteobacteria</taxon>
        <taxon>sulfur-oxidizing symbionts</taxon>
    </lineage>
</organism>
<gene>
    <name evidence="1" type="ORF">BOW53_15945</name>
</gene>
<accession>A0A1T2KZQ5</accession>
<evidence type="ECO:0000313" key="1">
    <source>
        <dbReference type="EMBL" id="OOZ38325.1"/>
    </source>
</evidence>